<evidence type="ECO:0008006" key="3">
    <source>
        <dbReference type="Google" id="ProtNLM"/>
    </source>
</evidence>
<accession>A0A450UTJ8</accession>
<dbReference type="EMBL" id="CAADFH010000053">
    <property type="protein sequence ID" value="VFJ95805.1"/>
    <property type="molecule type" value="Genomic_DNA"/>
</dbReference>
<dbReference type="Pfam" id="PF10986">
    <property type="entry name" value="ZrgA"/>
    <property type="match status" value="1"/>
</dbReference>
<feature type="region of interest" description="Disordered" evidence="1">
    <location>
        <begin position="96"/>
        <end position="161"/>
    </location>
</feature>
<sequence>MFALIASFVAGTGPTEPAHRHGVADLDIVFSGKEIAIELHSPANNILGFEHAPKTHAERERLTESLSRLKQADSLLAFPEPAGCNLESVKIEHPFETGPFESSSEHETGHHGGEHEHDAHHDEGAGHDGDHHESHHEAGHETGHESEHGHEHEHIAHGKKGHETHADISVSYRYHCQQPGRLDGIETQGLFQYFPGFEKLKARWADDRGQSAAKITRENTRIDIGLK</sequence>
<organism evidence="2">
    <name type="scientific">Candidatus Kentrum sp. LFY</name>
    <dbReference type="NCBI Taxonomy" id="2126342"/>
    <lineage>
        <taxon>Bacteria</taxon>
        <taxon>Pseudomonadati</taxon>
        <taxon>Pseudomonadota</taxon>
        <taxon>Gammaproteobacteria</taxon>
        <taxon>Candidatus Kentrum</taxon>
    </lineage>
</organism>
<dbReference type="InterPro" id="IPR021253">
    <property type="entry name" value="ZrgA-like"/>
</dbReference>
<feature type="compositionally biased region" description="Basic and acidic residues" evidence="1">
    <location>
        <begin position="103"/>
        <end position="161"/>
    </location>
</feature>
<evidence type="ECO:0000256" key="1">
    <source>
        <dbReference type="SAM" id="MobiDB-lite"/>
    </source>
</evidence>
<evidence type="ECO:0000313" key="2">
    <source>
        <dbReference type="EMBL" id="VFJ95805.1"/>
    </source>
</evidence>
<reference evidence="2" key="1">
    <citation type="submission" date="2019-02" db="EMBL/GenBank/DDBJ databases">
        <authorList>
            <person name="Gruber-Vodicka R. H."/>
            <person name="Seah K. B. B."/>
        </authorList>
    </citation>
    <scope>NUCLEOTIDE SEQUENCE</scope>
    <source>
        <strain evidence="2">BECK_M6</strain>
    </source>
</reference>
<name>A0A450UTJ8_9GAMM</name>
<proteinExistence type="predicted"/>
<dbReference type="AlphaFoldDB" id="A0A450UTJ8"/>
<protein>
    <recommendedName>
        <fullName evidence="3">DUF2796 domain-containing protein</fullName>
    </recommendedName>
</protein>
<gene>
    <name evidence="2" type="ORF">BECKLFY1418A_GA0070994_105310</name>
</gene>